<accession>A0A0A8ZD93</accession>
<proteinExistence type="predicted"/>
<name>A0A0A8ZD93_ARUDO</name>
<sequence>MTIHTPNYTLDFFNEQIFLKRILRPWTNIVKQSEQQLNEYS</sequence>
<reference evidence="1" key="1">
    <citation type="submission" date="2014-09" db="EMBL/GenBank/DDBJ databases">
        <authorList>
            <person name="Magalhaes I.L.F."/>
            <person name="Oliveira U."/>
            <person name="Santos F.R."/>
            <person name="Vidigal T.H.D.A."/>
            <person name="Brescovit A.D."/>
            <person name="Santos A.J."/>
        </authorList>
    </citation>
    <scope>NUCLEOTIDE SEQUENCE</scope>
    <source>
        <tissue evidence="1">Shoot tissue taken approximately 20 cm above the soil surface</tissue>
    </source>
</reference>
<dbReference type="AlphaFoldDB" id="A0A0A8ZD93"/>
<organism evidence="1">
    <name type="scientific">Arundo donax</name>
    <name type="common">Giant reed</name>
    <name type="synonym">Donax arundinaceus</name>
    <dbReference type="NCBI Taxonomy" id="35708"/>
    <lineage>
        <taxon>Eukaryota</taxon>
        <taxon>Viridiplantae</taxon>
        <taxon>Streptophyta</taxon>
        <taxon>Embryophyta</taxon>
        <taxon>Tracheophyta</taxon>
        <taxon>Spermatophyta</taxon>
        <taxon>Magnoliopsida</taxon>
        <taxon>Liliopsida</taxon>
        <taxon>Poales</taxon>
        <taxon>Poaceae</taxon>
        <taxon>PACMAD clade</taxon>
        <taxon>Arundinoideae</taxon>
        <taxon>Arundineae</taxon>
        <taxon>Arundo</taxon>
    </lineage>
</organism>
<protein>
    <submittedName>
        <fullName evidence="1">Uncharacterized protein</fullName>
    </submittedName>
</protein>
<evidence type="ECO:0000313" key="1">
    <source>
        <dbReference type="EMBL" id="JAD35603.1"/>
    </source>
</evidence>
<reference evidence="1" key="2">
    <citation type="journal article" date="2015" name="Data Brief">
        <title>Shoot transcriptome of the giant reed, Arundo donax.</title>
        <authorList>
            <person name="Barrero R.A."/>
            <person name="Guerrero F.D."/>
            <person name="Moolhuijzen P."/>
            <person name="Goolsby J.A."/>
            <person name="Tidwell J."/>
            <person name="Bellgard S.E."/>
            <person name="Bellgard M.I."/>
        </authorList>
    </citation>
    <scope>NUCLEOTIDE SEQUENCE</scope>
    <source>
        <tissue evidence="1">Shoot tissue taken approximately 20 cm above the soil surface</tissue>
    </source>
</reference>
<dbReference type="EMBL" id="GBRH01262292">
    <property type="protein sequence ID" value="JAD35603.1"/>
    <property type="molecule type" value="Transcribed_RNA"/>
</dbReference>